<accession>X0WZ73</accession>
<protein>
    <submittedName>
        <fullName evidence="1">Uncharacterized protein</fullName>
    </submittedName>
</protein>
<feature type="non-terminal residue" evidence="1">
    <location>
        <position position="1"/>
    </location>
</feature>
<comment type="caution">
    <text evidence="1">The sequence shown here is derived from an EMBL/GenBank/DDBJ whole genome shotgun (WGS) entry which is preliminary data.</text>
</comment>
<reference evidence="1" key="1">
    <citation type="journal article" date="2014" name="Front. Microbiol.">
        <title>High frequency of phylogenetically diverse reductive dehalogenase-homologous genes in deep subseafloor sedimentary metagenomes.</title>
        <authorList>
            <person name="Kawai M."/>
            <person name="Futagami T."/>
            <person name="Toyoda A."/>
            <person name="Takaki Y."/>
            <person name="Nishi S."/>
            <person name="Hori S."/>
            <person name="Arai W."/>
            <person name="Tsubouchi T."/>
            <person name="Morono Y."/>
            <person name="Uchiyama I."/>
            <person name="Ito T."/>
            <person name="Fujiyama A."/>
            <person name="Inagaki F."/>
            <person name="Takami H."/>
        </authorList>
    </citation>
    <scope>NUCLEOTIDE SEQUENCE</scope>
    <source>
        <strain evidence="1">Expedition CK06-06</strain>
    </source>
</reference>
<sequence>LFFDGVDMGSYDFPVDMGIKLSSPVLSYPASTEF</sequence>
<gene>
    <name evidence="1" type="ORF">S01H1_63521</name>
</gene>
<organism evidence="1">
    <name type="scientific">marine sediment metagenome</name>
    <dbReference type="NCBI Taxonomy" id="412755"/>
    <lineage>
        <taxon>unclassified sequences</taxon>
        <taxon>metagenomes</taxon>
        <taxon>ecological metagenomes</taxon>
    </lineage>
</organism>
<dbReference type="AlphaFoldDB" id="X0WZ73"/>
<name>X0WZ73_9ZZZZ</name>
<evidence type="ECO:0000313" key="1">
    <source>
        <dbReference type="EMBL" id="GAG36264.1"/>
    </source>
</evidence>
<proteinExistence type="predicted"/>
<dbReference type="EMBL" id="BARS01041812">
    <property type="protein sequence ID" value="GAG36264.1"/>
    <property type="molecule type" value="Genomic_DNA"/>
</dbReference>